<dbReference type="EMBL" id="DVMR01000035">
    <property type="protein sequence ID" value="HIU43500.1"/>
    <property type="molecule type" value="Genomic_DNA"/>
</dbReference>
<dbReference type="Gene3D" id="3.40.50.450">
    <property type="match status" value="1"/>
</dbReference>
<dbReference type="Pfam" id="PF06908">
    <property type="entry name" value="YpsA"/>
    <property type="match status" value="1"/>
</dbReference>
<reference evidence="1" key="2">
    <citation type="journal article" date="2021" name="PeerJ">
        <title>Extensive microbial diversity within the chicken gut microbiome revealed by metagenomics and culture.</title>
        <authorList>
            <person name="Gilroy R."/>
            <person name="Ravi A."/>
            <person name="Getino M."/>
            <person name="Pursley I."/>
            <person name="Horton D.L."/>
            <person name="Alikhan N.F."/>
            <person name="Baker D."/>
            <person name="Gharbi K."/>
            <person name="Hall N."/>
            <person name="Watson M."/>
            <person name="Adriaenssens E.M."/>
            <person name="Foster-Nyarko E."/>
            <person name="Jarju S."/>
            <person name="Secka A."/>
            <person name="Antonio M."/>
            <person name="Oren A."/>
            <person name="Chaudhuri R.R."/>
            <person name="La Ragione R."/>
            <person name="Hildebrand F."/>
            <person name="Pallen M.J."/>
        </authorList>
    </citation>
    <scope>NUCLEOTIDE SEQUENCE</scope>
    <source>
        <strain evidence="1">CHK191-8634</strain>
    </source>
</reference>
<protein>
    <submittedName>
        <fullName evidence="1">DUF1273 family protein</fullName>
    </submittedName>
</protein>
<dbReference type="PANTHER" id="PTHR38440:SF1">
    <property type="entry name" value="UPF0398 PROTEIN SPR0331"/>
    <property type="match status" value="1"/>
</dbReference>
<sequence>MLTGHRRLPSDGGELRRRLDAYIDVLCRRGVTEFLSGGALGFDLLGAEAVLYAQRAHPQVTLTMVLPCRNQSHRYSAVQRLRYESILARAQKVDWLSDVYYDGCMLVRNRVMAERADLCLCYLTQPRGGTAHAVATAAARGLPIFNLADPTKE</sequence>
<name>A0A9D1IUQ5_9CLOT</name>
<gene>
    <name evidence="1" type="ORF">IAB67_04300</name>
</gene>
<evidence type="ECO:0000313" key="2">
    <source>
        <dbReference type="Proteomes" id="UP000824073"/>
    </source>
</evidence>
<dbReference type="PANTHER" id="PTHR38440">
    <property type="entry name" value="UPF0398 PROTEIN YPSA"/>
    <property type="match status" value="1"/>
</dbReference>
<reference evidence="1" key="1">
    <citation type="submission" date="2020-10" db="EMBL/GenBank/DDBJ databases">
        <authorList>
            <person name="Gilroy R."/>
        </authorList>
    </citation>
    <scope>NUCLEOTIDE SEQUENCE</scope>
    <source>
        <strain evidence="1">CHK191-8634</strain>
    </source>
</reference>
<dbReference type="SUPFAM" id="SSF102405">
    <property type="entry name" value="MCP/YpsA-like"/>
    <property type="match status" value="1"/>
</dbReference>
<dbReference type="InterPro" id="IPR010697">
    <property type="entry name" value="YspA"/>
</dbReference>
<accession>A0A9D1IUQ5</accession>
<evidence type="ECO:0000313" key="1">
    <source>
        <dbReference type="EMBL" id="HIU43500.1"/>
    </source>
</evidence>
<comment type="caution">
    <text evidence="1">The sequence shown here is derived from an EMBL/GenBank/DDBJ whole genome shotgun (WGS) entry which is preliminary data.</text>
</comment>
<dbReference type="AlphaFoldDB" id="A0A9D1IUQ5"/>
<dbReference type="Proteomes" id="UP000824073">
    <property type="component" value="Unassembled WGS sequence"/>
</dbReference>
<proteinExistence type="predicted"/>
<organism evidence="1 2">
    <name type="scientific">Candidatus Ventrousia excrementavium</name>
    <dbReference type="NCBI Taxonomy" id="2840961"/>
    <lineage>
        <taxon>Bacteria</taxon>
        <taxon>Bacillati</taxon>
        <taxon>Bacillota</taxon>
        <taxon>Clostridia</taxon>
        <taxon>Eubacteriales</taxon>
        <taxon>Clostridiaceae</taxon>
        <taxon>Clostridiaceae incertae sedis</taxon>
        <taxon>Candidatus Ventrousia</taxon>
    </lineage>
</organism>